<dbReference type="RefSeq" id="WP_187973867.1">
    <property type="nucleotide sequence ID" value="NZ_CP046884.1"/>
</dbReference>
<proteinExistence type="predicted"/>
<accession>A0A7H0SPS8</accession>
<keyword evidence="3" id="KW-1185">Reference proteome</keyword>
<keyword evidence="1" id="KW-0472">Membrane</keyword>
<organism evidence="2 3">
    <name type="scientific">Corynebacterium poyangense</name>
    <dbReference type="NCBI Taxonomy" id="2684405"/>
    <lineage>
        <taxon>Bacteria</taxon>
        <taxon>Bacillati</taxon>
        <taxon>Actinomycetota</taxon>
        <taxon>Actinomycetes</taxon>
        <taxon>Mycobacteriales</taxon>
        <taxon>Corynebacteriaceae</taxon>
        <taxon>Corynebacterium</taxon>
    </lineage>
</organism>
<reference evidence="2 3" key="1">
    <citation type="submission" date="2019-12" db="EMBL/GenBank/DDBJ databases">
        <title>Corynebacterium sp. nov., isolated from feces of the Anser Albifrons in China.</title>
        <authorList>
            <person name="Liu Q."/>
        </authorList>
    </citation>
    <scope>NUCLEOTIDE SEQUENCE [LARGE SCALE GENOMIC DNA]</scope>
    <source>
        <strain evidence="2 3">4H37-19</strain>
    </source>
</reference>
<evidence type="ECO:0000313" key="3">
    <source>
        <dbReference type="Proteomes" id="UP000516320"/>
    </source>
</evidence>
<keyword evidence="1" id="KW-1133">Transmembrane helix</keyword>
<keyword evidence="1" id="KW-0812">Transmembrane</keyword>
<dbReference type="GO" id="GO:0016020">
    <property type="term" value="C:membrane"/>
    <property type="evidence" value="ECO:0007669"/>
    <property type="project" value="InterPro"/>
</dbReference>
<feature type="transmembrane region" description="Helical" evidence="1">
    <location>
        <begin position="6"/>
        <end position="25"/>
    </location>
</feature>
<dbReference type="InterPro" id="IPR003425">
    <property type="entry name" value="CCB3/YggT"/>
</dbReference>
<gene>
    <name evidence="2" type="ORF">GP475_07800</name>
</gene>
<dbReference type="AlphaFoldDB" id="A0A7H0SPS8"/>
<name>A0A7H0SPS8_9CORY</name>
<sequence length="98" mass="11306">MTNVGLILLFLIRVYLYLVIGRVLVEMIFSFSRNPQPPRWFIRLAEPILFMTTDPPLKLLRRIIPPVRMGNIALDVAVLVLFFLLMILQMLVGGLLIK</sequence>
<dbReference type="EMBL" id="CP046884">
    <property type="protein sequence ID" value="QNQ90553.1"/>
    <property type="molecule type" value="Genomic_DNA"/>
</dbReference>
<dbReference type="Proteomes" id="UP000516320">
    <property type="component" value="Chromosome"/>
</dbReference>
<dbReference type="KEGG" id="cpoy:GP475_07800"/>
<feature type="transmembrane region" description="Helical" evidence="1">
    <location>
        <begin position="72"/>
        <end position="97"/>
    </location>
</feature>
<protein>
    <submittedName>
        <fullName evidence="2">YggT family protein</fullName>
    </submittedName>
</protein>
<evidence type="ECO:0000313" key="2">
    <source>
        <dbReference type="EMBL" id="QNQ90553.1"/>
    </source>
</evidence>
<dbReference type="Pfam" id="PF02325">
    <property type="entry name" value="CCB3_YggT"/>
    <property type="match status" value="1"/>
</dbReference>
<evidence type="ECO:0000256" key="1">
    <source>
        <dbReference type="SAM" id="Phobius"/>
    </source>
</evidence>